<reference evidence="7 8" key="1">
    <citation type="submission" date="2016-11" db="EMBL/GenBank/DDBJ databases">
        <authorList>
            <person name="Jaros S."/>
            <person name="Januszkiewicz K."/>
            <person name="Wedrychowicz H."/>
        </authorList>
    </citation>
    <scope>NUCLEOTIDE SEQUENCE [LARGE SCALE GENOMIC DNA]</scope>
    <source>
        <strain evidence="7 8">DSM 15212</strain>
    </source>
</reference>
<dbReference type="PROSITE" id="PS00675">
    <property type="entry name" value="SIGMA54_INTERACT_1"/>
    <property type="match status" value="1"/>
</dbReference>
<dbReference type="InterPro" id="IPR025662">
    <property type="entry name" value="Sigma_54_int_dom_ATP-bd_1"/>
</dbReference>
<dbReference type="GO" id="GO:0005524">
    <property type="term" value="F:ATP binding"/>
    <property type="evidence" value="ECO:0007669"/>
    <property type="project" value="UniProtKB-KW"/>
</dbReference>
<dbReference type="OrthoDB" id="9803970at2"/>
<dbReference type="SMART" id="SM00382">
    <property type="entry name" value="AAA"/>
    <property type="match status" value="1"/>
</dbReference>
<dbReference type="STRING" id="1121301.SAMN02745912_00292"/>
<keyword evidence="8" id="KW-1185">Reference proteome</keyword>
<dbReference type="Gene3D" id="3.40.50.300">
    <property type="entry name" value="P-loop containing nucleotide triphosphate hydrolases"/>
    <property type="match status" value="1"/>
</dbReference>
<dbReference type="InterPro" id="IPR013767">
    <property type="entry name" value="PAS_fold"/>
</dbReference>
<dbReference type="PROSITE" id="PS50112">
    <property type="entry name" value="PAS"/>
    <property type="match status" value="1"/>
</dbReference>
<dbReference type="NCBIfam" id="TIGR00229">
    <property type="entry name" value="sensory_box"/>
    <property type="match status" value="1"/>
</dbReference>
<dbReference type="InterPro" id="IPR000014">
    <property type="entry name" value="PAS"/>
</dbReference>
<gene>
    <name evidence="7" type="ORF">SAMN02745912_00292</name>
</gene>
<organism evidence="7 8">
    <name type="scientific">Paramaledivibacter caminithermalis (strain DSM 15212 / CIP 107654 / DViRD3)</name>
    <name type="common">Clostridium caminithermale</name>
    <dbReference type="NCBI Taxonomy" id="1121301"/>
    <lineage>
        <taxon>Bacteria</taxon>
        <taxon>Bacillati</taxon>
        <taxon>Bacillota</taxon>
        <taxon>Clostridia</taxon>
        <taxon>Peptostreptococcales</taxon>
        <taxon>Caminicellaceae</taxon>
        <taxon>Paramaledivibacter</taxon>
    </lineage>
</organism>
<dbReference type="Gene3D" id="1.10.8.60">
    <property type="match status" value="1"/>
</dbReference>
<dbReference type="InterPro" id="IPR035965">
    <property type="entry name" value="PAS-like_dom_sf"/>
</dbReference>
<keyword evidence="2" id="KW-0067">ATP-binding</keyword>
<dbReference type="Pfam" id="PF00989">
    <property type="entry name" value="PAS"/>
    <property type="match status" value="1"/>
</dbReference>
<dbReference type="PANTHER" id="PTHR32071:SF74">
    <property type="entry name" value="TRANSCRIPTIONAL ACTIVATOR ROCR"/>
    <property type="match status" value="1"/>
</dbReference>
<evidence type="ECO:0000256" key="2">
    <source>
        <dbReference type="ARBA" id="ARBA00022840"/>
    </source>
</evidence>
<dbReference type="SMART" id="SM00091">
    <property type="entry name" value="PAS"/>
    <property type="match status" value="1"/>
</dbReference>
<dbReference type="EMBL" id="FRAG01000002">
    <property type="protein sequence ID" value="SHJ54678.1"/>
    <property type="molecule type" value="Genomic_DNA"/>
</dbReference>
<keyword evidence="3" id="KW-0805">Transcription regulation</keyword>
<evidence type="ECO:0000256" key="4">
    <source>
        <dbReference type="ARBA" id="ARBA00023163"/>
    </source>
</evidence>
<dbReference type="AlphaFoldDB" id="A0A1M6K6R9"/>
<dbReference type="Pfam" id="PF25601">
    <property type="entry name" value="AAA_lid_14"/>
    <property type="match status" value="1"/>
</dbReference>
<dbReference type="Proteomes" id="UP000184465">
    <property type="component" value="Unassembled WGS sequence"/>
</dbReference>
<protein>
    <submittedName>
        <fullName evidence="7">Arginine utilization regulatory protein</fullName>
    </submittedName>
</protein>
<dbReference type="GO" id="GO:0006355">
    <property type="term" value="P:regulation of DNA-templated transcription"/>
    <property type="evidence" value="ECO:0007669"/>
    <property type="project" value="InterPro"/>
</dbReference>
<dbReference type="PANTHER" id="PTHR32071">
    <property type="entry name" value="TRANSCRIPTIONAL REGULATORY PROTEIN"/>
    <property type="match status" value="1"/>
</dbReference>
<dbReference type="Pfam" id="PF02954">
    <property type="entry name" value="HTH_8"/>
    <property type="match status" value="1"/>
</dbReference>
<name>A0A1M6K6R9_PARC5</name>
<feature type="domain" description="Sigma-54 factor interaction" evidence="5">
    <location>
        <begin position="153"/>
        <end position="382"/>
    </location>
</feature>
<dbReference type="GO" id="GO:0043565">
    <property type="term" value="F:sequence-specific DNA binding"/>
    <property type="evidence" value="ECO:0007669"/>
    <property type="project" value="InterPro"/>
</dbReference>
<keyword evidence="4" id="KW-0804">Transcription</keyword>
<keyword evidence="1" id="KW-0547">Nucleotide-binding</keyword>
<dbReference type="InterPro" id="IPR025943">
    <property type="entry name" value="Sigma_54_int_dom_ATP-bd_2"/>
</dbReference>
<proteinExistence type="predicted"/>
<dbReference type="InterPro" id="IPR003593">
    <property type="entry name" value="AAA+_ATPase"/>
</dbReference>
<dbReference type="CDD" id="cd00009">
    <property type="entry name" value="AAA"/>
    <property type="match status" value="1"/>
</dbReference>
<evidence type="ECO:0000256" key="3">
    <source>
        <dbReference type="ARBA" id="ARBA00023015"/>
    </source>
</evidence>
<dbReference type="PROSITE" id="PS50045">
    <property type="entry name" value="SIGMA54_INTERACT_4"/>
    <property type="match status" value="1"/>
</dbReference>
<evidence type="ECO:0000313" key="7">
    <source>
        <dbReference type="EMBL" id="SHJ54678.1"/>
    </source>
</evidence>
<dbReference type="RefSeq" id="WP_073146606.1">
    <property type="nucleotide sequence ID" value="NZ_FRAG01000002.1"/>
</dbReference>
<feature type="domain" description="PAS" evidence="6">
    <location>
        <begin position="3"/>
        <end position="54"/>
    </location>
</feature>
<evidence type="ECO:0000256" key="1">
    <source>
        <dbReference type="ARBA" id="ARBA00022741"/>
    </source>
</evidence>
<accession>A0A1M6K6R9</accession>
<dbReference type="Gene3D" id="1.10.10.60">
    <property type="entry name" value="Homeodomain-like"/>
    <property type="match status" value="1"/>
</dbReference>
<dbReference type="InterPro" id="IPR058031">
    <property type="entry name" value="AAA_lid_NorR"/>
</dbReference>
<evidence type="ECO:0000313" key="8">
    <source>
        <dbReference type="Proteomes" id="UP000184465"/>
    </source>
</evidence>
<dbReference type="FunFam" id="3.40.50.300:FF:000006">
    <property type="entry name" value="DNA-binding transcriptional regulator NtrC"/>
    <property type="match status" value="1"/>
</dbReference>
<dbReference type="InterPro" id="IPR009057">
    <property type="entry name" value="Homeodomain-like_sf"/>
</dbReference>
<evidence type="ECO:0000259" key="6">
    <source>
        <dbReference type="PROSITE" id="PS50112"/>
    </source>
</evidence>
<dbReference type="SUPFAM" id="SSF55785">
    <property type="entry name" value="PYP-like sensor domain (PAS domain)"/>
    <property type="match status" value="1"/>
</dbReference>
<dbReference type="PRINTS" id="PR01590">
    <property type="entry name" value="HTHFIS"/>
</dbReference>
<sequence length="474" mass="54058">MDHKFLLEAILTHLDEGIIVVDTNANVTFYNEPATSIAGISNEEAIGKNILDIFPDLNSETSTFYHVLRTKQPIIDYVQTYTNYQQRKVTTVTSTIPLLKEGKLVGALEIYRPFDNVKELSEKIVSLQKELFKKNSNRNEYKGNGTQYTLNDMIGENNAIKELKKKARKIADSSSPILVYGETGTGKELLVQGIHNASMQRRDKPFIAQNCAAIPNSLLEGILFGTSLGSFTGAKDKPGLFELADGGTLFLDEINSMDIELQAKLLRVLQDGIIRRVGGKKTIKVDVRVIASTNEEPIKAIQQNKLRKDLYYRLNVIALHIPPLRERLEDMTLLIEDFIKLYNKKLNKCISGVTKECMNVMLKYDWPGNVRELKYTIESIMNFADENKIGIANLPLHIRQYKEREIKQEVKYDDYSKLPPLKEAMSQYEKRLVIKALERSNGNCAKAARLLKVPRQTLHNKIKKYDIKLKYRIE</sequence>
<dbReference type="InterPro" id="IPR027417">
    <property type="entry name" value="P-loop_NTPase"/>
</dbReference>
<dbReference type="Gene3D" id="3.30.450.20">
    <property type="entry name" value="PAS domain"/>
    <property type="match status" value="1"/>
</dbReference>
<dbReference type="SUPFAM" id="SSF46689">
    <property type="entry name" value="Homeodomain-like"/>
    <property type="match status" value="1"/>
</dbReference>
<dbReference type="CDD" id="cd00130">
    <property type="entry name" value="PAS"/>
    <property type="match status" value="1"/>
</dbReference>
<evidence type="ECO:0000259" key="5">
    <source>
        <dbReference type="PROSITE" id="PS50045"/>
    </source>
</evidence>
<dbReference type="Pfam" id="PF00158">
    <property type="entry name" value="Sigma54_activat"/>
    <property type="match status" value="1"/>
</dbReference>
<dbReference type="InterPro" id="IPR002197">
    <property type="entry name" value="HTH_Fis"/>
</dbReference>
<dbReference type="PROSITE" id="PS00676">
    <property type="entry name" value="SIGMA54_INTERACT_2"/>
    <property type="match status" value="1"/>
</dbReference>
<dbReference type="SUPFAM" id="SSF52540">
    <property type="entry name" value="P-loop containing nucleoside triphosphate hydrolases"/>
    <property type="match status" value="1"/>
</dbReference>
<dbReference type="InterPro" id="IPR002078">
    <property type="entry name" value="Sigma_54_int"/>
</dbReference>